<dbReference type="InterPro" id="IPR010095">
    <property type="entry name" value="Cas12f1-like_TNB"/>
</dbReference>
<sequence>MIERIIFQIFHLETLFKYATLVSMNTVKIYQLNHLSSTQYQRLRTAQQEAALVWNACVAFHLQARMQHLRWPGRTALQKATKGRFALHSQSVQMVTHAFLANVETTQQLRKMHPEMQMRYPYKEKRFYPVSWPAQAVSTQGKRVVLPMGRGRDSLVLPVELPEHSRSVKLVWNQGYELHVSIEASQAEHAPGEGHATVDLGEIHLASVTTTTNEALIVTGRGIRSLKRQRSKALRTIGKKQARCLKHSRRWNKLQRAKTKQARRAERRIRDQRHQATRKVITFCVEQQVGTLFIGNPHGVRKRHAGRHHNQRMSLWEYGRDIDYLNHKATQAHIECFTGSERGTSSQCPECGHKHKPRNRQWTCKACGFSGHRDLVGSINMHTLAFGERVSFPRSYTYLRPAKSRKSSSRADTPPRCLSQLGSQPHVADVVSLEAGYRPNDAKKPVSL</sequence>
<evidence type="ECO:0000256" key="5">
    <source>
        <dbReference type="SAM" id="MobiDB-lite"/>
    </source>
</evidence>
<organism evidence="8 9">
    <name type="scientific">Dictyobacter aurantiacus</name>
    <dbReference type="NCBI Taxonomy" id="1936993"/>
    <lineage>
        <taxon>Bacteria</taxon>
        <taxon>Bacillati</taxon>
        <taxon>Chloroflexota</taxon>
        <taxon>Ktedonobacteria</taxon>
        <taxon>Ktedonobacterales</taxon>
        <taxon>Dictyobacteraceae</taxon>
        <taxon>Dictyobacter</taxon>
    </lineage>
</organism>
<comment type="caution">
    <text evidence="8">The sequence shown here is derived from an EMBL/GenBank/DDBJ whole genome shotgun (WGS) entry which is preliminary data.</text>
</comment>
<dbReference type="Pfam" id="PF07282">
    <property type="entry name" value="Cas12f1-like_TNB"/>
    <property type="match status" value="1"/>
</dbReference>
<evidence type="ECO:0000259" key="6">
    <source>
        <dbReference type="Pfam" id="PF01385"/>
    </source>
</evidence>
<evidence type="ECO:0000313" key="8">
    <source>
        <dbReference type="EMBL" id="GCE09768.1"/>
    </source>
</evidence>
<evidence type="ECO:0000259" key="7">
    <source>
        <dbReference type="Pfam" id="PF07282"/>
    </source>
</evidence>
<evidence type="ECO:0000256" key="2">
    <source>
        <dbReference type="ARBA" id="ARBA00022578"/>
    </source>
</evidence>
<dbReference type="GO" id="GO:0032196">
    <property type="term" value="P:transposition"/>
    <property type="evidence" value="ECO:0007669"/>
    <property type="project" value="UniProtKB-KW"/>
</dbReference>
<proteinExistence type="inferred from homology"/>
<keyword evidence="3" id="KW-0238">DNA-binding</keyword>
<feature type="domain" description="Cas12f1-like TNB" evidence="7">
    <location>
        <begin position="320"/>
        <end position="381"/>
    </location>
</feature>
<dbReference type="GO" id="GO:0003677">
    <property type="term" value="F:DNA binding"/>
    <property type="evidence" value="ECO:0007669"/>
    <property type="project" value="UniProtKB-KW"/>
</dbReference>
<evidence type="ECO:0000256" key="1">
    <source>
        <dbReference type="ARBA" id="ARBA00008761"/>
    </source>
</evidence>
<feature type="domain" description="Probable transposase IS891/IS1136/IS1341" evidence="6">
    <location>
        <begin position="185"/>
        <end position="300"/>
    </location>
</feature>
<dbReference type="AlphaFoldDB" id="A0A401ZS81"/>
<evidence type="ECO:0000256" key="3">
    <source>
        <dbReference type="ARBA" id="ARBA00023125"/>
    </source>
</evidence>
<keyword evidence="9" id="KW-1185">Reference proteome</keyword>
<protein>
    <submittedName>
        <fullName evidence="8">Transposase</fullName>
    </submittedName>
</protein>
<dbReference type="GO" id="GO:0006310">
    <property type="term" value="P:DNA recombination"/>
    <property type="evidence" value="ECO:0007669"/>
    <property type="project" value="UniProtKB-KW"/>
</dbReference>
<dbReference type="EMBL" id="BIFQ01000002">
    <property type="protein sequence ID" value="GCE09768.1"/>
    <property type="molecule type" value="Genomic_DNA"/>
</dbReference>
<gene>
    <name evidence="8" type="ORF">KDAU_70970</name>
</gene>
<accession>A0A401ZS81</accession>
<dbReference type="Proteomes" id="UP000287224">
    <property type="component" value="Unassembled WGS sequence"/>
</dbReference>
<dbReference type="InterPro" id="IPR001959">
    <property type="entry name" value="Transposase"/>
</dbReference>
<keyword evidence="2" id="KW-0815">Transposition</keyword>
<dbReference type="Pfam" id="PF01385">
    <property type="entry name" value="OrfB_IS605"/>
    <property type="match status" value="1"/>
</dbReference>
<evidence type="ECO:0000256" key="4">
    <source>
        <dbReference type="ARBA" id="ARBA00023172"/>
    </source>
</evidence>
<feature type="region of interest" description="Disordered" evidence="5">
    <location>
        <begin position="401"/>
        <end position="423"/>
    </location>
</feature>
<keyword evidence="4" id="KW-0233">DNA recombination</keyword>
<dbReference type="NCBIfam" id="NF040570">
    <property type="entry name" value="guided_TnpB"/>
    <property type="match status" value="1"/>
</dbReference>
<name>A0A401ZS81_9CHLR</name>
<reference evidence="9" key="1">
    <citation type="submission" date="2018-12" db="EMBL/GenBank/DDBJ databases">
        <title>Tengunoibacter tsumagoiensis gen. nov., sp. nov., Dictyobacter kobayashii sp. nov., D. alpinus sp. nov., and D. joshuensis sp. nov. and description of Dictyobacteraceae fam. nov. within the order Ktedonobacterales isolated from Tengu-no-mugimeshi.</title>
        <authorList>
            <person name="Wang C.M."/>
            <person name="Zheng Y."/>
            <person name="Sakai Y."/>
            <person name="Toyoda A."/>
            <person name="Minakuchi Y."/>
            <person name="Abe K."/>
            <person name="Yokota A."/>
            <person name="Yabe S."/>
        </authorList>
    </citation>
    <scope>NUCLEOTIDE SEQUENCE [LARGE SCALE GENOMIC DNA]</scope>
    <source>
        <strain evidence="9">S-27</strain>
    </source>
</reference>
<comment type="similarity">
    <text evidence="1">In the C-terminal section; belongs to the transposase 35 family.</text>
</comment>
<evidence type="ECO:0000313" key="9">
    <source>
        <dbReference type="Proteomes" id="UP000287224"/>
    </source>
</evidence>